<evidence type="ECO:0000313" key="3">
    <source>
        <dbReference type="Proteomes" id="UP000016924"/>
    </source>
</evidence>
<dbReference type="EMBL" id="JH767625">
    <property type="protein sequence ID" value="EON69713.1"/>
    <property type="molecule type" value="Genomic_DNA"/>
</dbReference>
<dbReference type="GeneID" id="19906284"/>
<proteinExistence type="predicted"/>
<dbReference type="PANTHER" id="PTHR37012:SF2">
    <property type="entry name" value="BZIP DOMAIN-CONTAINING PROTEIN-RELATED"/>
    <property type="match status" value="1"/>
</dbReference>
<dbReference type="STRING" id="1168221.R7Z6I4"/>
<dbReference type="AlphaFoldDB" id="R7Z6I4"/>
<feature type="compositionally biased region" description="Basic and acidic residues" evidence="1">
    <location>
        <begin position="44"/>
        <end position="55"/>
    </location>
</feature>
<dbReference type="RefSeq" id="XP_007785030.1">
    <property type="nucleotide sequence ID" value="XM_007786840.1"/>
</dbReference>
<dbReference type="eggNOG" id="ENOG502RZFH">
    <property type="taxonomic scope" value="Eukaryota"/>
</dbReference>
<organism evidence="2 3">
    <name type="scientific">Coniosporium apollinis (strain CBS 100218)</name>
    <name type="common">Rock-inhabiting black yeast</name>
    <dbReference type="NCBI Taxonomy" id="1168221"/>
    <lineage>
        <taxon>Eukaryota</taxon>
        <taxon>Fungi</taxon>
        <taxon>Dikarya</taxon>
        <taxon>Ascomycota</taxon>
        <taxon>Pezizomycotina</taxon>
        <taxon>Dothideomycetes</taxon>
        <taxon>Dothideomycetes incertae sedis</taxon>
        <taxon>Coniosporium</taxon>
    </lineage>
</organism>
<protein>
    <recommendedName>
        <fullName evidence="4">BZIP domain-containing protein</fullName>
    </recommendedName>
</protein>
<gene>
    <name evidence="2" type="ORF">W97_08973</name>
</gene>
<reference evidence="3" key="1">
    <citation type="submission" date="2012-06" db="EMBL/GenBank/DDBJ databases">
        <title>The genome sequence of Coniosporium apollinis CBS 100218.</title>
        <authorList>
            <consortium name="The Broad Institute Genome Sequencing Platform"/>
            <person name="Cuomo C."/>
            <person name="Gorbushina A."/>
            <person name="Noack S."/>
            <person name="Walker B."/>
            <person name="Young S.K."/>
            <person name="Zeng Q."/>
            <person name="Gargeya S."/>
            <person name="Fitzgerald M."/>
            <person name="Haas B."/>
            <person name="Abouelleil A."/>
            <person name="Alvarado L."/>
            <person name="Arachchi H.M."/>
            <person name="Berlin A.M."/>
            <person name="Chapman S.B."/>
            <person name="Goldberg J."/>
            <person name="Griggs A."/>
            <person name="Gujja S."/>
            <person name="Hansen M."/>
            <person name="Howarth C."/>
            <person name="Imamovic A."/>
            <person name="Larimer J."/>
            <person name="McCowan C."/>
            <person name="Montmayeur A."/>
            <person name="Murphy C."/>
            <person name="Neiman D."/>
            <person name="Pearson M."/>
            <person name="Priest M."/>
            <person name="Roberts A."/>
            <person name="Saif S."/>
            <person name="Shea T."/>
            <person name="Sisk P."/>
            <person name="Sykes S."/>
            <person name="Wortman J."/>
            <person name="Nusbaum C."/>
            <person name="Birren B."/>
        </authorList>
    </citation>
    <scope>NUCLEOTIDE SEQUENCE [LARGE SCALE GENOMIC DNA]</scope>
    <source>
        <strain evidence="3">CBS 100218</strain>
    </source>
</reference>
<dbReference type="CDD" id="cd14688">
    <property type="entry name" value="bZIP_YAP"/>
    <property type="match status" value="1"/>
</dbReference>
<dbReference type="Pfam" id="PF11905">
    <property type="entry name" value="DUF3425"/>
    <property type="match status" value="1"/>
</dbReference>
<keyword evidence="3" id="KW-1185">Reference proteome</keyword>
<name>R7Z6I4_CONA1</name>
<feature type="compositionally biased region" description="Low complexity" evidence="1">
    <location>
        <begin position="171"/>
        <end position="183"/>
    </location>
</feature>
<dbReference type="PANTHER" id="PTHR37012">
    <property type="entry name" value="B-ZIP TRANSCRIPTION FACTOR (EUROFUNG)-RELATED"/>
    <property type="match status" value="1"/>
</dbReference>
<dbReference type="OrthoDB" id="4161589at2759"/>
<evidence type="ECO:0000256" key="1">
    <source>
        <dbReference type="SAM" id="MobiDB-lite"/>
    </source>
</evidence>
<dbReference type="Proteomes" id="UP000016924">
    <property type="component" value="Unassembled WGS sequence"/>
</dbReference>
<evidence type="ECO:0000313" key="2">
    <source>
        <dbReference type="EMBL" id="EON69713.1"/>
    </source>
</evidence>
<dbReference type="HOGENOM" id="CLU_020925_1_1_1"/>
<feature type="region of interest" description="Disordered" evidence="1">
    <location>
        <begin position="1"/>
        <end position="55"/>
    </location>
</feature>
<dbReference type="Gene3D" id="1.20.5.170">
    <property type="match status" value="1"/>
</dbReference>
<dbReference type="InterPro" id="IPR021833">
    <property type="entry name" value="DUF3425"/>
</dbReference>
<feature type="region of interest" description="Disordered" evidence="1">
    <location>
        <begin position="235"/>
        <end position="266"/>
    </location>
</feature>
<sequence>MADSNVNHRTSDDGGQENARSTKRRRTSGSLSSRGVANLTPEQLARKRANDREAQRAIRERTKNQIERLNNRIHELESQQPYNELQTVLRQKEAVQAENDDLRQRLASIMSIIQPTLGAQGLNDLAAAAERSPMALQPPDLDRAQQHLHAPPPHPHPPPVAAMADMEATNSQAESPSAASATSTNRHWSFPGLAPTSHVRGYAPPFDQQDQHRDSMAQDMGYSQADERLGLPFLLDSNQHHPSRGLNGTSPHAAVPSPGPARTSDRSALVAHSTLPLTIEATCPLDNLLIDFLAQQHAQAAEGASSKALVGPRYPNFSALLYPSGTVPSHPLSKVMTDILRTFPDVDSLPEQVAIVFIMFLIMRWQVEPTPENYDRLPDWMTPRPSQLFTHHPAWVDHIPWPRLRDRMVHAHDAIPFDAFFIPYTTTLSLNWPYAARDVLIPATATTATHTSGTTSSFSATSPFSTAARLGSPPEAADGNGGVVQWRINPAFETHLRDITNWSLGPAFRDAFPELAHTVKIQERR</sequence>
<feature type="region of interest" description="Disordered" evidence="1">
    <location>
        <begin position="167"/>
        <end position="188"/>
    </location>
</feature>
<evidence type="ECO:0008006" key="4">
    <source>
        <dbReference type="Google" id="ProtNLM"/>
    </source>
</evidence>
<accession>R7Z6I4</accession>
<dbReference type="OMA" id="MRWQIEP"/>